<dbReference type="KEGG" id="palw:PSAL_031010"/>
<dbReference type="Gene3D" id="1.10.10.60">
    <property type="entry name" value="Homeodomain-like"/>
    <property type="match status" value="1"/>
</dbReference>
<dbReference type="SUPFAM" id="SSF46689">
    <property type="entry name" value="Homeodomain-like"/>
    <property type="match status" value="1"/>
</dbReference>
<dbReference type="Pfam" id="PF16859">
    <property type="entry name" value="TetR_C_11"/>
    <property type="match status" value="1"/>
</dbReference>
<keyword evidence="3" id="KW-0804">Transcription</keyword>
<dbReference type="SUPFAM" id="SSF48498">
    <property type="entry name" value="Tetracyclin repressor-like, C-terminal domain"/>
    <property type="match status" value="1"/>
</dbReference>
<gene>
    <name evidence="4" type="ORF">PSAL_031010</name>
</gene>
<dbReference type="GO" id="GO:0000976">
    <property type="term" value="F:transcription cis-regulatory region binding"/>
    <property type="evidence" value="ECO:0007669"/>
    <property type="project" value="TreeGrafter"/>
</dbReference>
<dbReference type="Gene3D" id="1.10.357.10">
    <property type="entry name" value="Tetracycline Repressor, domain 2"/>
    <property type="match status" value="1"/>
</dbReference>
<reference evidence="4 5" key="1">
    <citation type="submission" date="2020-08" db="EMBL/GenBank/DDBJ databases">
        <title>Genome sequence of Rhodobacteraceae bacterium Lw-13e.</title>
        <authorList>
            <person name="Poehlein A."/>
            <person name="Wolter L."/>
            <person name="Daniel R."/>
            <person name="Brinkhoff T."/>
        </authorList>
    </citation>
    <scope>NUCLEOTIDE SEQUENCE [LARGE SCALE GENOMIC DNA]</scope>
    <source>
        <strain evidence="4 5">Lw-13e</strain>
    </source>
</reference>
<evidence type="ECO:0000313" key="4">
    <source>
        <dbReference type="EMBL" id="QPM91839.1"/>
    </source>
</evidence>
<dbReference type="PRINTS" id="PR00455">
    <property type="entry name" value="HTHTETR"/>
</dbReference>
<dbReference type="Pfam" id="PF00440">
    <property type="entry name" value="TetR_N"/>
    <property type="match status" value="1"/>
</dbReference>
<dbReference type="OrthoDB" id="9808189at2"/>
<dbReference type="PROSITE" id="PS50977">
    <property type="entry name" value="HTH_TETR_2"/>
    <property type="match status" value="1"/>
</dbReference>
<evidence type="ECO:0000256" key="1">
    <source>
        <dbReference type="ARBA" id="ARBA00023015"/>
    </source>
</evidence>
<sequence>MTSESAGGRPVNAQAGAALKAAALRLVREKGYDKVSIAAIAQEAGVARQTLYNRWNTKADLVLDAVFEVTQNYAAAIPLDDARDCCVVLEEFLTSIFSHLTADGDILRALIAAAQQDVKFQETFYTKFVLPREKMITIFLQRAKERGELSPNRNAELVSGYIHGAFWYRLLNRGTLDAKFARAIASDVFERSTAAASGTGALNGLT</sequence>
<dbReference type="InterPro" id="IPR009057">
    <property type="entry name" value="Homeodomain-like_sf"/>
</dbReference>
<dbReference type="EMBL" id="CP060436">
    <property type="protein sequence ID" value="QPM91839.1"/>
    <property type="molecule type" value="Genomic_DNA"/>
</dbReference>
<evidence type="ECO:0000313" key="5">
    <source>
        <dbReference type="Proteomes" id="UP000283786"/>
    </source>
</evidence>
<organism evidence="4 5">
    <name type="scientific">Pseudooceanicola algae</name>
    <dbReference type="NCBI Taxonomy" id="1537215"/>
    <lineage>
        <taxon>Bacteria</taxon>
        <taxon>Pseudomonadati</taxon>
        <taxon>Pseudomonadota</taxon>
        <taxon>Alphaproteobacteria</taxon>
        <taxon>Rhodobacterales</taxon>
        <taxon>Paracoccaceae</taxon>
        <taxon>Pseudooceanicola</taxon>
    </lineage>
</organism>
<accession>A0A418SJB3</accession>
<evidence type="ECO:0000256" key="2">
    <source>
        <dbReference type="ARBA" id="ARBA00023125"/>
    </source>
</evidence>
<dbReference type="PANTHER" id="PTHR30055:SF148">
    <property type="entry name" value="TETR-FAMILY TRANSCRIPTIONAL REGULATOR"/>
    <property type="match status" value="1"/>
</dbReference>
<proteinExistence type="predicted"/>
<dbReference type="InterPro" id="IPR011075">
    <property type="entry name" value="TetR_C"/>
</dbReference>
<dbReference type="PANTHER" id="PTHR30055">
    <property type="entry name" value="HTH-TYPE TRANSCRIPTIONAL REGULATOR RUTR"/>
    <property type="match status" value="1"/>
</dbReference>
<dbReference type="AlphaFoldDB" id="A0A418SJB3"/>
<dbReference type="InterPro" id="IPR001647">
    <property type="entry name" value="HTH_TetR"/>
</dbReference>
<protein>
    <submittedName>
        <fullName evidence="4">Putative HTH-type transcriptional regulator</fullName>
    </submittedName>
</protein>
<dbReference type="InterPro" id="IPR050109">
    <property type="entry name" value="HTH-type_TetR-like_transc_reg"/>
</dbReference>
<keyword evidence="2" id="KW-0238">DNA-binding</keyword>
<keyword evidence="5" id="KW-1185">Reference proteome</keyword>
<dbReference type="InterPro" id="IPR036271">
    <property type="entry name" value="Tet_transcr_reg_TetR-rel_C_sf"/>
</dbReference>
<evidence type="ECO:0000256" key="3">
    <source>
        <dbReference type="ARBA" id="ARBA00023163"/>
    </source>
</evidence>
<keyword evidence="1" id="KW-0805">Transcription regulation</keyword>
<dbReference type="RefSeq" id="WP_119838203.1">
    <property type="nucleotide sequence ID" value="NZ_CP060436.1"/>
</dbReference>
<dbReference type="GO" id="GO:0003700">
    <property type="term" value="F:DNA-binding transcription factor activity"/>
    <property type="evidence" value="ECO:0007669"/>
    <property type="project" value="TreeGrafter"/>
</dbReference>
<name>A0A418SJB3_9RHOB</name>
<dbReference type="Proteomes" id="UP000283786">
    <property type="component" value="Chromosome"/>
</dbReference>